<protein>
    <submittedName>
        <fullName evidence="1">Uncharacterized protein</fullName>
    </submittedName>
</protein>
<gene>
    <name evidence="1" type="ORF">COMA1_60103</name>
</gene>
<evidence type="ECO:0000313" key="1">
    <source>
        <dbReference type="EMBL" id="CUS38816.1"/>
    </source>
</evidence>
<name>A0A0S4LQD0_9BACT</name>
<evidence type="ECO:0000313" key="2">
    <source>
        <dbReference type="Proteomes" id="UP000199032"/>
    </source>
</evidence>
<sequence>MITDRTNWDKGAPVAKPIFYCVSQSADGVSSAPFAPSQTPAKIVNDLLG</sequence>
<accession>A0A0S4LQD0</accession>
<dbReference type="STRING" id="1742972.COMA1_60103"/>
<organism evidence="1 2">
    <name type="scientific">Candidatus Nitrospira nitrosa</name>
    <dbReference type="NCBI Taxonomy" id="1742972"/>
    <lineage>
        <taxon>Bacteria</taxon>
        <taxon>Pseudomonadati</taxon>
        <taxon>Nitrospirota</taxon>
        <taxon>Nitrospiria</taxon>
        <taxon>Nitrospirales</taxon>
        <taxon>Nitrospiraceae</taxon>
        <taxon>Nitrospira</taxon>
    </lineage>
</organism>
<proteinExistence type="predicted"/>
<dbReference type="Proteomes" id="UP000199032">
    <property type="component" value="Unassembled WGS sequence"/>
</dbReference>
<dbReference type="AlphaFoldDB" id="A0A0S4LQD0"/>
<reference evidence="1 2" key="1">
    <citation type="submission" date="2015-10" db="EMBL/GenBank/DDBJ databases">
        <authorList>
            <person name="Gilbert D.G."/>
        </authorList>
    </citation>
    <scope>NUCLEOTIDE SEQUENCE [LARGE SCALE GENOMIC DNA]</scope>
    <source>
        <strain evidence="1">COMA1</strain>
    </source>
</reference>
<dbReference type="EMBL" id="CZQA01000012">
    <property type="protein sequence ID" value="CUS38816.1"/>
    <property type="molecule type" value="Genomic_DNA"/>
</dbReference>
<keyword evidence="2" id="KW-1185">Reference proteome</keyword>